<keyword evidence="2" id="KW-1185">Reference proteome</keyword>
<evidence type="ECO:0000313" key="2">
    <source>
        <dbReference type="Proteomes" id="UP000007800"/>
    </source>
</evidence>
<name>C5K687_PERM5</name>
<proteinExistence type="predicted"/>
<protein>
    <submittedName>
        <fullName evidence="1">Uncharacterized protein</fullName>
    </submittedName>
</protein>
<dbReference type="EMBL" id="GG670856">
    <property type="protein sequence ID" value="EER20015.1"/>
    <property type="molecule type" value="Genomic_DNA"/>
</dbReference>
<gene>
    <name evidence="1" type="ORF">Pmar_PMAR001637</name>
</gene>
<evidence type="ECO:0000313" key="1">
    <source>
        <dbReference type="EMBL" id="EER20015.1"/>
    </source>
</evidence>
<organism evidence="2">
    <name type="scientific">Perkinsus marinus (strain ATCC 50983 / TXsc)</name>
    <dbReference type="NCBI Taxonomy" id="423536"/>
    <lineage>
        <taxon>Eukaryota</taxon>
        <taxon>Sar</taxon>
        <taxon>Alveolata</taxon>
        <taxon>Perkinsozoa</taxon>
        <taxon>Perkinsea</taxon>
        <taxon>Perkinsida</taxon>
        <taxon>Perkinsidae</taxon>
        <taxon>Perkinsus</taxon>
    </lineage>
</organism>
<sequence length="170" mass="18952">MAISCSGPGGQLGEVLGANTLEFLKSWHLSCAEGSIGADRDVPVVNLQKNTDWMDSMERALSLTQAGPTIRMLVWLTVAPPQATLSLREGLLDICSTTAHEGREDLMDWSKWTRVNLSTANKPTKEAFKNDFLNYNAIIQKWHDDLLGRVRKITKSPVSLAKAMSHRFRR</sequence>
<reference evidence="1 2" key="1">
    <citation type="submission" date="2008-07" db="EMBL/GenBank/DDBJ databases">
        <authorList>
            <person name="El-Sayed N."/>
            <person name="Caler E."/>
            <person name="Inman J."/>
            <person name="Amedeo P."/>
            <person name="Hass B."/>
            <person name="Wortman J."/>
        </authorList>
    </citation>
    <scope>NUCLEOTIDE SEQUENCE [LARGE SCALE GENOMIC DNA]</scope>
    <source>
        <strain evidence="2">ATCC 50983 / TXsc</strain>
    </source>
</reference>
<dbReference type="Proteomes" id="UP000007800">
    <property type="component" value="Unassembled WGS sequence"/>
</dbReference>
<dbReference type="AlphaFoldDB" id="C5K687"/>
<accession>C5K687</accession>
<dbReference type="GeneID" id="9058849"/>
<dbReference type="InParanoid" id="C5K687"/>
<dbReference type="RefSeq" id="XP_002788219.1">
    <property type="nucleotide sequence ID" value="XM_002788173.1"/>
</dbReference>